<reference evidence="2" key="1">
    <citation type="submission" date="2021-01" db="UniProtKB">
        <authorList>
            <consortium name="EnsemblMetazoa"/>
        </authorList>
    </citation>
    <scope>IDENTIFICATION</scope>
</reference>
<sequence>MNTNNSNEAQEIHAELIHDEDVLKVRNQSIDDELHNLSIIHPYGYTLPERYVQYHQRIQEFDILDDDVFIATHQKCGTTWMTELVWRVRNDPEFKETKASLKERVPFLEDHMI</sequence>
<dbReference type="Gene3D" id="3.40.50.300">
    <property type="entry name" value="P-loop containing nucleotide triphosphate hydrolases"/>
    <property type="match status" value="1"/>
</dbReference>
<evidence type="ECO:0000313" key="3">
    <source>
        <dbReference type="Proteomes" id="UP000594262"/>
    </source>
</evidence>
<accession>A0A7M5UNK0</accession>
<dbReference type="InterPro" id="IPR000863">
    <property type="entry name" value="Sulfotransferase_dom"/>
</dbReference>
<dbReference type="GO" id="GO:0008146">
    <property type="term" value="F:sulfotransferase activity"/>
    <property type="evidence" value="ECO:0007669"/>
    <property type="project" value="InterPro"/>
</dbReference>
<proteinExistence type="predicted"/>
<dbReference type="Proteomes" id="UP000594262">
    <property type="component" value="Unplaced"/>
</dbReference>
<organism evidence="2 3">
    <name type="scientific">Clytia hemisphaerica</name>
    <dbReference type="NCBI Taxonomy" id="252671"/>
    <lineage>
        <taxon>Eukaryota</taxon>
        <taxon>Metazoa</taxon>
        <taxon>Cnidaria</taxon>
        <taxon>Hydrozoa</taxon>
        <taxon>Hydroidolina</taxon>
        <taxon>Leptothecata</taxon>
        <taxon>Obeliida</taxon>
        <taxon>Clytiidae</taxon>
        <taxon>Clytia</taxon>
    </lineage>
</organism>
<dbReference type="EnsemblMetazoa" id="CLYHEMT003261.1">
    <property type="protein sequence ID" value="CLYHEMP003261.1"/>
    <property type="gene ID" value="CLYHEMG003261"/>
</dbReference>
<evidence type="ECO:0000313" key="2">
    <source>
        <dbReference type="EnsemblMetazoa" id="CLYHEMP003261.1"/>
    </source>
</evidence>
<dbReference type="Pfam" id="PF00685">
    <property type="entry name" value="Sulfotransfer_1"/>
    <property type="match status" value="1"/>
</dbReference>
<dbReference type="InterPro" id="IPR027417">
    <property type="entry name" value="P-loop_NTPase"/>
</dbReference>
<name>A0A7M5UNK0_9CNID</name>
<evidence type="ECO:0000259" key="1">
    <source>
        <dbReference type="Pfam" id="PF00685"/>
    </source>
</evidence>
<dbReference type="OrthoDB" id="6770499at2759"/>
<dbReference type="AlphaFoldDB" id="A0A7M5UNK0"/>
<protein>
    <recommendedName>
        <fullName evidence="1">Sulfotransferase domain-containing protein</fullName>
    </recommendedName>
</protein>
<keyword evidence="3" id="KW-1185">Reference proteome</keyword>
<feature type="domain" description="Sulfotransferase" evidence="1">
    <location>
        <begin position="65"/>
        <end position="110"/>
    </location>
</feature>
<dbReference type="SUPFAM" id="SSF52540">
    <property type="entry name" value="P-loop containing nucleoside triphosphate hydrolases"/>
    <property type="match status" value="1"/>
</dbReference>